<evidence type="ECO:0000313" key="1">
    <source>
        <dbReference type="EMBL" id="GER43032.1"/>
    </source>
</evidence>
<gene>
    <name evidence="1" type="ORF">STAS_19864</name>
</gene>
<name>A0A5A7QDL1_STRAF</name>
<dbReference type="Proteomes" id="UP000325081">
    <property type="component" value="Unassembled WGS sequence"/>
</dbReference>
<dbReference type="EMBL" id="BKCP01006515">
    <property type="protein sequence ID" value="GER43032.1"/>
    <property type="molecule type" value="Genomic_DNA"/>
</dbReference>
<proteinExistence type="predicted"/>
<dbReference type="AlphaFoldDB" id="A0A5A7QDL1"/>
<evidence type="ECO:0000313" key="2">
    <source>
        <dbReference type="Proteomes" id="UP000325081"/>
    </source>
</evidence>
<reference evidence="2" key="1">
    <citation type="journal article" date="2019" name="Curr. Biol.">
        <title>Genome Sequence of Striga asiatica Provides Insight into the Evolution of Plant Parasitism.</title>
        <authorList>
            <person name="Yoshida S."/>
            <person name="Kim S."/>
            <person name="Wafula E.K."/>
            <person name="Tanskanen J."/>
            <person name="Kim Y.M."/>
            <person name="Honaas L."/>
            <person name="Yang Z."/>
            <person name="Spallek T."/>
            <person name="Conn C.E."/>
            <person name="Ichihashi Y."/>
            <person name="Cheong K."/>
            <person name="Cui S."/>
            <person name="Der J.P."/>
            <person name="Gundlach H."/>
            <person name="Jiao Y."/>
            <person name="Hori C."/>
            <person name="Ishida J.K."/>
            <person name="Kasahara H."/>
            <person name="Kiba T."/>
            <person name="Kim M.S."/>
            <person name="Koo N."/>
            <person name="Laohavisit A."/>
            <person name="Lee Y.H."/>
            <person name="Lumba S."/>
            <person name="McCourt P."/>
            <person name="Mortimer J.C."/>
            <person name="Mutuku J.M."/>
            <person name="Nomura T."/>
            <person name="Sasaki-Sekimoto Y."/>
            <person name="Seto Y."/>
            <person name="Wang Y."/>
            <person name="Wakatake T."/>
            <person name="Sakakibara H."/>
            <person name="Demura T."/>
            <person name="Yamaguchi S."/>
            <person name="Yoneyama K."/>
            <person name="Manabe R.I."/>
            <person name="Nelson D.C."/>
            <person name="Schulman A.H."/>
            <person name="Timko M.P."/>
            <person name="dePamphilis C.W."/>
            <person name="Choi D."/>
            <person name="Shirasu K."/>
        </authorList>
    </citation>
    <scope>NUCLEOTIDE SEQUENCE [LARGE SCALE GENOMIC DNA]</scope>
    <source>
        <strain evidence="2">cv. UVA1</strain>
    </source>
</reference>
<sequence length="127" mass="14236">MWESMASHSEKIESIFPFSSFFVQALGEFIYNQQFFTQNSIAVKGGGDEENHLGDDVYEPGPTVAAYHGIIGDDVCLRHSIEHLAGHIDLAEGCVFEDDIVVKENGVLIWERAHCGDESVERFYPIK</sequence>
<comment type="caution">
    <text evidence="1">The sequence shown here is derived from an EMBL/GenBank/DDBJ whole genome shotgun (WGS) entry which is preliminary data.</text>
</comment>
<dbReference type="GO" id="GO:0016874">
    <property type="term" value="F:ligase activity"/>
    <property type="evidence" value="ECO:0007669"/>
    <property type="project" value="UniProtKB-KW"/>
</dbReference>
<accession>A0A5A7QDL1</accession>
<protein>
    <submittedName>
        <fullName evidence="1">D-alanine--D-alanine ligase</fullName>
    </submittedName>
</protein>
<organism evidence="1 2">
    <name type="scientific">Striga asiatica</name>
    <name type="common">Asiatic witchweed</name>
    <name type="synonym">Buchnera asiatica</name>
    <dbReference type="NCBI Taxonomy" id="4170"/>
    <lineage>
        <taxon>Eukaryota</taxon>
        <taxon>Viridiplantae</taxon>
        <taxon>Streptophyta</taxon>
        <taxon>Embryophyta</taxon>
        <taxon>Tracheophyta</taxon>
        <taxon>Spermatophyta</taxon>
        <taxon>Magnoliopsida</taxon>
        <taxon>eudicotyledons</taxon>
        <taxon>Gunneridae</taxon>
        <taxon>Pentapetalae</taxon>
        <taxon>asterids</taxon>
        <taxon>lamiids</taxon>
        <taxon>Lamiales</taxon>
        <taxon>Orobanchaceae</taxon>
        <taxon>Buchnereae</taxon>
        <taxon>Striga</taxon>
    </lineage>
</organism>
<keyword evidence="2" id="KW-1185">Reference proteome</keyword>
<keyword evidence="1" id="KW-0436">Ligase</keyword>